<feature type="compositionally biased region" description="Polar residues" evidence="2">
    <location>
        <begin position="273"/>
        <end position="295"/>
    </location>
</feature>
<comment type="caution">
    <text evidence="3">The sequence shown here is derived from an EMBL/GenBank/DDBJ whole genome shotgun (WGS) entry which is preliminary data.</text>
</comment>
<accession>A0AAV5GFC6</accession>
<feature type="region of interest" description="Disordered" evidence="2">
    <location>
        <begin position="388"/>
        <end position="417"/>
    </location>
</feature>
<feature type="compositionally biased region" description="Low complexity" evidence="2">
    <location>
        <begin position="521"/>
        <end position="544"/>
    </location>
</feature>
<feature type="compositionally biased region" description="Basic and acidic residues" evidence="2">
    <location>
        <begin position="624"/>
        <end position="641"/>
    </location>
</feature>
<organism evidence="3 4">
    <name type="scientific">Rhodotorula paludigena</name>
    <dbReference type="NCBI Taxonomy" id="86838"/>
    <lineage>
        <taxon>Eukaryota</taxon>
        <taxon>Fungi</taxon>
        <taxon>Dikarya</taxon>
        <taxon>Basidiomycota</taxon>
        <taxon>Pucciniomycotina</taxon>
        <taxon>Microbotryomycetes</taxon>
        <taxon>Sporidiobolales</taxon>
        <taxon>Sporidiobolaceae</taxon>
        <taxon>Rhodotorula</taxon>
    </lineage>
</organism>
<dbReference type="InterPro" id="IPR039301">
    <property type="entry name" value="Sip5/DA2"/>
</dbReference>
<evidence type="ECO:0000313" key="4">
    <source>
        <dbReference type="Proteomes" id="UP001342314"/>
    </source>
</evidence>
<gene>
    <name evidence="3" type="ORF">Rhopal_001555-T1</name>
</gene>
<evidence type="ECO:0000313" key="3">
    <source>
        <dbReference type="EMBL" id="GJN88589.1"/>
    </source>
</evidence>
<feature type="compositionally biased region" description="Basic residues" evidence="2">
    <location>
        <begin position="398"/>
        <end position="410"/>
    </location>
</feature>
<feature type="region of interest" description="Disordered" evidence="2">
    <location>
        <begin position="273"/>
        <end position="310"/>
    </location>
</feature>
<dbReference type="CDD" id="cd24139">
    <property type="entry name" value="SIP5-like"/>
    <property type="match status" value="1"/>
</dbReference>
<feature type="region of interest" description="Disordered" evidence="2">
    <location>
        <begin position="448"/>
        <end position="652"/>
    </location>
</feature>
<feature type="compositionally biased region" description="Basic and acidic residues" evidence="2">
    <location>
        <begin position="450"/>
        <end position="461"/>
    </location>
</feature>
<feature type="compositionally biased region" description="Polar residues" evidence="2">
    <location>
        <begin position="358"/>
        <end position="375"/>
    </location>
</feature>
<evidence type="ECO:0000256" key="1">
    <source>
        <dbReference type="ARBA" id="ARBA00010402"/>
    </source>
</evidence>
<dbReference type="EMBL" id="BQKY01000003">
    <property type="protein sequence ID" value="GJN88589.1"/>
    <property type="molecule type" value="Genomic_DNA"/>
</dbReference>
<protein>
    <recommendedName>
        <fullName evidence="5">RING-type domain-containing protein</fullName>
    </recommendedName>
</protein>
<dbReference type="Proteomes" id="UP001342314">
    <property type="component" value="Unassembled WGS sequence"/>
</dbReference>
<feature type="compositionally biased region" description="Low complexity" evidence="2">
    <location>
        <begin position="16"/>
        <end position="51"/>
    </location>
</feature>
<sequence length="652" mass="68347">MGNSQSSHGSSRHQGGHAASGSGPVAGLRSRASTLTGGSSSASSAAKDAASVTPVENRTVVDGGWVEPQSLLYARLEYHRPTVHKLIADRRLAPFYLGLQDFEEDWDVDHIVEALAEAEQQATQNLRDAHAAAIDAANEAEAAVLSAPPGTRKHKEAVQATNSAVLHRERLAETLKRRVKRGGGALQSVSKSDSAKLYQTKALECPICFLYYPPNMVHTRCCDQPICTECFVQIKRAEPTPTHLESEPACCPFCMEPNFGCVYDKPRVQPVVRTSSGNVPAGTSDSAPSGSSETTEAPKPRRKSFAHTEKEVVTTDMVHPDWEEKLETMKATVARRANRRIVFRQVGDRLIPVGITSGRGNTDGANPTMSTSTLPPNFLSQIAAALDAANESGSSSGGRRRGSRSSRRRAGSQSDEVTALLESLGLGGGPDLEEMMVQEAMRLSQLEEEERMKKEEQERAKKAGPTPAAGPGEGAAGAVPQTPRTTERLLSEAMGGSFGEALSTSADPSPARTPAMPSPMPVSAEAPSSTSTPAPAAVPPLSSLDVDIPSTPLEADLSTPTAAPAPAPASASAVEPALTSGELAVPPTATTTTELAGSDTASSIIPPPSPSPSQGYQALESDGESMHDVASAKRTPSEHVENGVATGRLVDA</sequence>
<dbReference type="GO" id="GO:0005737">
    <property type="term" value="C:cytoplasm"/>
    <property type="evidence" value="ECO:0007669"/>
    <property type="project" value="TreeGrafter"/>
</dbReference>
<evidence type="ECO:0000256" key="2">
    <source>
        <dbReference type="SAM" id="MobiDB-lite"/>
    </source>
</evidence>
<name>A0AAV5GFC6_9BASI</name>
<feature type="region of interest" description="Disordered" evidence="2">
    <location>
        <begin position="1"/>
        <end position="56"/>
    </location>
</feature>
<feature type="compositionally biased region" description="Low complexity" evidence="2">
    <location>
        <begin position="558"/>
        <end position="573"/>
    </location>
</feature>
<feature type="compositionally biased region" description="Polar residues" evidence="2">
    <location>
        <begin position="588"/>
        <end position="601"/>
    </location>
</feature>
<comment type="similarity">
    <text evidence="1">Belongs to the SIP5 family.</text>
</comment>
<evidence type="ECO:0008006" key="5">
    <source>
        <dbReference type="Google" id="ProtNLM"/>
    </source>
</evidence>
<proteinExistence type="inferred from homology"/>
<feature type="region of interest" description="Disordered" evidence="2">
    <location>
        <begin position="354"/>
        <end position="375"/>
    </location>
</feature>
<reference evidence="3 4" key="1">
    <citation type="submission" date="2021-12" db="EMBL/GenBank/DDBJ databases">
        <title>High titer production of polyol ester of fatty acids by Rhodotorula paludigena BS15 towards product separation-free biomass refinery.</title>
        <authorList>
            <person name="Mano J."/>
            <person name="Ono H."/>
            <person name="Tanaka T."/>
            <person name="Naito K."/>
            <person name="Sushida H."/>
            <person name="Ike M."/>
            <person name="Tokuyasu K."/>
            <person name="Kitaoka M."/>
        </authorList>
    </citation>
    <scope>NUCLEOTIDE SEQUENCE [LARGE SCALE GENOMIC DNA]</scope>
    <source>
        <strain evidence="3 4">BS15</strain>
    </source>
</reference>
<keyword evidence="4" id="KW-1185">Reference proteome</keyword>
<dbReference type="AlphaFoldDB" id="A0AAV5GFC6"/>
<dbReference type="PANTHER" id="PTHR31315:SF1">
    <property type="entry name" value="PROTEIN SIP5"/>
    <property type="match status" value="1"/>
</dbReference>
<dbReference type="PANTHER" id="PTHR31315">
    <property type="entry name" value="PROTEIN SIP5"/>
    <property type="match status" value="1"/>
</dbReference>